<name>A0ABW4VLI2_9BACT</name>
<dbReference type="SUPFAM" id="SSF88659">
    <property type="entry name" value="Sigma3 and sigma4 domains of RNA polymerase sigma factors"/>
    <property type="match status" value="1"/>
</dbReference>
<comment type="caution">
    <text evidence="7">The sequence shown here is derived from an EMBL/GenBank/DDBJ whole genome shotgun (WGS) entry which is preliminary data.</text>
</comment>
<keyword evidence="4" id="KW-0804">Transcription</keyword>
<dbReference type="Pfam" id="PF08281">
    <property type="entry name" value="Sigma70_r4_2"/>
    <property type="match status" value="1"/>
</dbReference>
<dbReference type="NCBIfam" id="TIGR02937">
    <property type="entry name" value="sigma70-ECF"/>
    <property type="match status" value="1"/>
</dbReference>
<dbReference type="InterPro" id="IPR014284">
    <property type="entry name" value="RNA_pol_sigma-70_dom"/>
</dbReference>
<evidence type="ECO:0000256" key="4">
    <source>
        <dbReference type="ARBA" id="ARBA00023163"/>
    </source>
</evidence>
<evidence type="ECO:0000256" key="1">
    <source>
        <dbReference type="ARBA" id="ARBA00010641"/>
    </source>
</evidence>
<evidence type="ECO:0000313" key="8">
    <source>
        <dbReference type="Proteomes" id="UP001597361"/>
    </source>
</evidence>
<dbReference type="Gene3D" id="1.10.1740.10">
    <property type="match status" value="1"/>
</dbReference>
<feature type="domain" description="RNA polymerase sigma-70 region 2" evidence="5">
    <location>
        <begin position="52"/>
        <end position="120"/>
    </location>
</feature>
<reference evidence="8" key="1">
    <citation type="journal article" date="2019" name="Int. J. Syst. Evol. Microbiol.">
        <title>The Global Catalogue of Microorganisms (GCM) 10K type strain sequencing project: providing services to taxonomists for standard genome sequencing and annotation.</title>
        <authorList>
            <consortium name="The Broad Institute Genomics Platform"/>
            <consortium name="The Broad Institute Genome Sequencing Center for Infectious Disease"/>
            <person name="Wu L."/>
            <person name="Ma J."/>
        </authorList>
    </citation>
    <scope>NUCLEOTIDE SEQUENCE [LARGE SCALE GENOMIC DNA]</scope>
    <source>
        <strain evidence="8">CGMCC 1.15180</strain>
    </source>
</reference>
<keyword evidence="8" id="KW-1185">Reference proteome</keyword>
<comment type="similarity">
    <text evidence="1">Belongs to the sigma-70 factor family. ECF subfamily.</text>
</comment>
<dbReference type="Gene3D" id="1.10.10.10">
    <property type="entry name" value="Winged helix-like DNA-binding domain superfamily/Winged helix DNA-binding domain"/>
    <property type="match status" value="1"/>
</dbReference>
<organism evidence="7 8">
    <name type="scientific">Belliella marina</name>
    <dbReference type="NCBI Taxonomy" id="1644146"/>
    <lineage>
        <taxon>Bacteria</taxon>
        <taxon>Pseudomonadati</taxon>
        <taxon>Bacteroidota</taxon>
        <taxon>Cytophagia</taxon>
        <taxon>Cytophagales</taxon>
        <taxon>Cyclobacteriaceae</taxon>
        <taxon>Belliella</taxon>
    </lineage>
</organism>
<dbReference type="InterPro" id="IPR013325">
    <property type="entry name" value="RNA_pol_sigma_r2"/>
</dbReference>
<keyword evidence="3" id="KW-0731">Sigma factor</keyword>
<dbReference type="InterPro" id="IPR039425">
    <property type="entry name" value="RNA_pol_sigma-70-like"/>
</dbReference>
<evidence type="ECO:0000256" key="3">
    <source>
        <dbReference type="ARBA" id="ARBA00023082"/>
    </source>
</evidence>
<evidence type="ECO:0000313" key="7">
    <source>
        <dbReference type="EMBL" id="MFD2034778.1"/>
    </source>
</evidence>
<dbReference type="CDD" id="cd06171">
    <property type="entry name" value="Sigma70_r4"/>
    <property type="match status" value="1"/>
</dbReference>
<feature type="domain" description="RNA polymerase sigma factor 70 region 4 type 2" evidence="6">
    <location>
        <begin position="153"/>
        <end position="204"/>
    </location>
</feature>
<dbReference type="InterPro" id="IPR007627">
    <property type="entry name" value="RNA_pol_sigma70_r2"/>
</dbReference>
<keyword evidence="2" id="KW-0805">Transcription regulation</keyword>
<dbReference type="PANTHER" id="PTHR43133:SF46">
    <property type="entry name" value="RNA POLYMERASE SIGMA-70 FACTOR ECF SUBFAMILY"/>
    <property type="match status" value="1"/>
</dbReference>
<dbReference type="Proteomes" id="UP001597361">
    <property type="component" value="Unassembled WGS sequence"/>
</dbReference>
<accession>A0ABW4VLI2</accession>
<evidence type="ECO:0000259" key="6">
    <source>
        <dbReference type="Pfam" id="PF08281"/>
    </source>
</evidence>
<dbReference type="PANTHER" id="PTHR43133">
    <property type="entry name" value="RNA POLYMERASE ECF-TYPE SIGMA FACTO"/>
    <property type="match status" value="1"/>
</dbReference>
<evidence type="ECO:0000259" key="5">
    <source>
        <dbReference type="Pfam" id="PF04542"/>
    </source>
</evidence>
<dbReference type="InterPro" id="IPR013324">
    <property type="entry name" value="RNA_pol_sigma_r3/r4-like"/>
</dbReference>
<dbReference type="EMBL" id="JBHUHR010000022">
    <property type="protein sequence ID" value="MFD2034778.1"/>
    <property type="molecule type" value="Genomic_DNA"/>
</dbReference>
<dbReference type="RefSeq" id="WP_376885237.1">
    <property type="nucleotide sequence ID" value="NZ_JBHUHR010000022.1"/>
</dbReference>
<gene>
    <name evidence="7" type="ORF">ACFSKL_08260</name>
</gene>
<protein>
    <submittedName>
        <fullName evidence="7">RNA polymerase sigma factor</fullName>
    </submittedName>
</protein>
<dbReference type="SUPFAM" id="SSF88946">
    <property type="entry name" value="Sigma2 domain of RNA polymerase sigma factors"/>
    <property type="match status" value="1"/>
</dbReference>
<evidence type="ECO:0000256" key="2">
    <source>
        <dbReference type="ARBA" id="ARBA00023015"/>
    </source>
</evidence>
<proteinExistence type="inferred from homology"/>
<sequence length="212" mass="25250">MSNTQNDNLKQDQDGGVHRLDRVKTLNYYNEKSDFDVWGAFKLGNEDAFNFIYREYMPALYNYAYQKTKDRDIAREVIQTMFIKIRGKRNKLPNVQNIKAYLMKIMYRLVLDEYEKRKRRPEVIAFSQDSHFPIELSAETKMINFEITNERKEKLETALNLLSTRQKEAVLLKYHENLSYKEIADVMGLEHVKSARKLIYRAVSSLKDFFHV</sequence>
<dbReference type="InterPro" id="IPR036388">
    <property type="entry name" value="WH-like_DNA-bd_sf"/>
</dbReference>
<dbReference type="Pfam" id="PF04542">
    <property type="entry name" value="Sigma70_r2"/>
    <property type="match status" value="1"/>
</dbReference>
<dbReference type="InterPro" id="IPR013249">
    <property type="entry name" value="RNA_pol_sigma70_r4_t2"/>
</dbReference>